<dbReference type="GO" id="GO:0003824">
    <property type="term" value="F:catalytic activity"/>
    <property type="evidence" value="ECO:0007669"/>
    <property type="project" value="InterPro"/>
</dbReference>
<reference evidence="2" key="1">
    <citation type="submission" date="2020-05" db="EMBL/GenBank/DDBJ databases">
        <authorList>
            <person name="Chiriac C."/>
            <person name="Salcher M."/>
            <person name="Ghai R."/>
            <person name="Kavagutti S V."/>
        </authorList>
    </citation>
    <scope>NUCLEOTIDE SEQUENCE</scope>
</reference>
<dbReference type="PANTHER" id="PTHR11895">
    <property type="entry name" value="TRANSAMIDASE"/>
    <property type="match status" value="1"/>
</dbReference>
<evidence type="ECO:0000259" key="1">
    <source>
        <dbReference type="Pfam" id="PF01425"/>
    </source>
</evidence>
<dbReference type="Gene3D" id="3.90.1300.10">
    <property type="entry name" value="Amidase signature (AS) domain"/>
    <property type="match status" value="1"/>
</dbReference>
<name>A0A6J7JC98_9ZZZZ</name>
<dbReference type="SUPFAM" id="SSF75304">
    <property type="entry name" value="Amidase signature (AS) enzymes"/>
    <property type="match status" value="1"/>
</dbReference>
<protein>
    <submittedName>
        <fullName evidence="2">Unannotated protein</fullName>
    </submittedName>
</protein>
<dbReference type="AlphaFoldDB" id="A0A6J7JC98"/>
<evidence type="ECO:0000313" key="2">
    <source>
        <dbReference type="EMBL" id="CAB4940816.1"/>
    </source>
</evidence>
<dbReference type="InterPro" id="IPR036928">
    <property type="entry name" value="AS_sf"/>
</dbReference>
<feature type="domain" description="Amidase" evidence="1">
    <location>
        <begin position="25"/>
        <end position="453"/>
    </location>
</feature>
<dbReference type="PROSITE" id="PS00571">
    <property type="entry name" value="AMIDASES"/>
    <property type="match status" value="1"/>
</dbReference>
<proteinExistence type="predicted"/>
<dbReference type="InterPro" id="IPR020556">
    <property type="entry name" value="Amidase_CS"/>
</dbReference>
<dbReference type="InterPro" id="IPR000120">
    <property type="entry name" value="Amidase"/>
</dbReference>
<organism evidence="2">
    <name type="scientific">freshwater metagenome</name>
    <dbReference type="NCBI Taxonomy" id="449393"/>
    <lineage>
        <taxon>unclassified sequences</taxon>
        <taxon>metagenomes</taxon>
        <taxon>ecological metagenomes</taxon>
    </lineage>
</organism>
<sequence length="474" mass="49578">MADLHDLTALEQAAAIRAREVSPVELAQHYLARSERLSDEVGAFITLTPELALEQARAAERAVLDATDLADLPALHGVVVPVKDLTFVAGVRCTLGSLAYDIVPLSDDNVVARLKQSNVVITGKTNTPEFGLPCYTENAVAPSARNPWDLAHSAGGSSGGAAAAVSAGLAPVAHGSDGGGSIRIPASVCGLVGIKPSRGRISNGPLRDPVGDLVTSGPLARTVGDAAALLDAMCGSFPGDPYSAAPLPTGETFLAHASREPGRLRIGRYLTPPVAHSDVHPDCVAACDHASTLLESLGHTVEEVAPPFTPDVVVHFETLWSVLALLTPVMPADEARLQPLTRWLRERGTRVSGIELAGAVSMLRLIARAAVSATAHLDAVLTPTLAQPPVPVGGLRDDGDPAADFEAQKRFTPFTAAYNMTGQPAVSIPLHWNVNGLPIGVQLVGRQGDEATLIALAAQLERAEPWAHRRPAMW</sequence>
<gene>
    <name evidence="2" type="ORF">UFOPK3773_00848</name>
</gene>
<accession>A0A6J7JC98</accession>
<dbReference type="PANTHER" id="PTHR11895:SF7">
    <property type="entry name" value="GLUTAMYL-TRNA(GLN) AMIDOTRANSFERASE SUBUNIT A, MITOCHONDRIAL"/>
    <property type="match status" value="1"/>
</dbReference>
<dbReference type="InterPro" id="IPR023631">
    <property type="entry name" value="Amidase_dom"/>
</dbReference>
<dbReference type="Pfam" id="PF01425">
    <property type="entry name" value="Amidase"/>
    <property type="match status" value="1"/>
</dbReference>
<dbReference type="EMBL" id="CAFBNF010000074">
    <property type="protein sequence ID" value="CAB4940816.1"/>
    <property type="molecule type" value="Genomic_DNA"/>
</dbReference>